<evidence type="ECO:0000259" key="4">
    <source>
        <dbReference type="PROSITE" id="PS51186"/>
    </source>
</evidence>
<reference evidence="5 6" key="1">
    <citation type="submission" date="2014-01" db="EMBL/GenBank/DDBJ databases">
        <title>Full genme sequencing of cellulolytic bacterium Gynuella sunshinyii YC6258T gen. nov., sp. nov.</title>
        <authorList>
            <person name="Khan H."/>
            <person name="Chung E.J."/>
            <person name="Chung Y.R."/>
        </authorList>
    </citation>
    <scope>NUCLEOTIDE SEQUENCE [LARGE SCALE GENOMIC DNA]</scope>
    <source>
        <strain evidence="5 6">YC6258</strain>
    </source>
</reference>
<dbReference type="KEGG" id="gsn:YC6258_02670"/>
<dbReference type="AlphaFoldDB" id="A0A0C5VN04"/>
<dbReference type="InterPro" id="IPR000182">
    <property type="entry name" value="GNAT_dom"/>
</dbReference>
<evidence type="ECO:0000313" key="6">
    <source>
        <dbReference type="Proteomes" id="UP000032266"/>
    </source>
</evidence>
<dbReference type="RefSeq" id="WP_044617194.1">
    <property type="nucleotide sequence ID" value="NZ_CP007142.1"/>
</dbReference>
<dbReference type="InterPro" id="IPR051531">
    <property type="entry name" value="N-acetyltransferase"/>
</dbReference>
<dbReference type="Pfam" id="PF13302">
    <property type="entry name" value="Acetyltransf_3"/>
    <property type="match status" value="1"/>
</dbReference>
<dbReference type="PANTHER" id="PTHR43792">
    <property type="entry name" value="GNAT FAMILY, PUTATIVE (AFU_ORTHOLOGUE AFUA_3G00765)-RELATED-RELATED"/>
    <property type="match status" value="1"/>
</dbReference>
<sequence length="174" mass="20288">MFKIETNRLWLRDFQPSDVQSYVRFTANPDYQKYYSEEDCRREKSEFLANQFVVQARDVPRRKYQLAIIEKSSDQLIGTCGIRAENDNHASMGFGIAVEYQGIGYAFEAARSMICFGFQALGVYRIYAETLAANHSAVGLCERLGMHKEEHLIEHRFFKGCWWDTVVYALKRNE</sequence>
<evidence type="ECO:0000313" key="5">
    <source>
        <dbReference type="EMBL" id="AJQ94708.1"/>
    </source>
</evidence>
<keyword evidence="5" id="KW-0689">Ribosomal protein</keyword>
<evidence type="ECO:0000256" key="2">
    <source>
        <dbReference type="ARBA" id="ARBA00023315"/>
    </source>
</evidence>
<dbReference type="InterPro" id="IPR016181">
    <property type="entry name" value="Acyl_CoA_acyltransferase"/>
</dbReference>
<dbReference type="SUPFAM" id="SSF55729">
    <property type="entry name" value="Acyl-CoA N-acyltransferases (Nat)"/>
    <property type="match status" value="1"/>
</dbReference>
<dbReference type="HOGENOM" id="CLU_013985_3_6_6"/>
<dbReference type="STRING" id="1445510.YC6258_02670"/>
<organism evidence="5 6">
    <name type="scientific">Gynuella sunshinyii YC6258</name>
    <dbReference type="NCBI Taxonomy" id="1445510"/>
    <lineage>
        <taxon>Bacteria</taxon>
        <taxon>Pseudomonadati</taxon>
        <taxon>Pseudomonadota</taxon>
        <taxon>Gammaproteobacteria</taxon>
        <taxon>Oceanospirillales</taxon>
        <taxon>Saccharospirillaceae</taxon>
        <taxon>Gynuella</taxon>
    </lineage>
</organism>
<name>A0A0C5VN04_9GAMM</name>
<comment type="similarity">
    <text evidence="3">Belongs to the acetyltransferase family. RimJ subfamily.</text>
</comment>
<dbReference type="Proteomes" id="UP000032266">
    <property type="component" value="Chromosome"/>
</dbReference>
<dbReference type="EMBL" id="CP007142">
    <property type="protein sequence ID" value="AJQ94708.1"/>
    <property type="molecule type" value="Genomic_DNA"/>
</dbReference>
<protein>
    <submittedName>
        <fullName evidence="5">Acetyltransferase, including N-acetylase of ribosomal protein</fullName>
    </submittedName>
</protein>
<keyword evidence="2" id="KW-0012">Acyltransferase</keyword>
<gene>
    <name evidence="5" type="ORF">YC6258_02670</name>
</gene>
<dbReference type="GO" id="GO:0016747">
    <property type="term" value="F:acyltransferase activity, transferring groups other than amino-acyl groups"/>
    <property type="evidence" value="ECO:0007669"/>
    <property type="project" value="InterPro"/>
</dbReference>
<dbReference type="OrthoDB" id="9801656at2"/>
<dbReference type="PROSITE" id="PS51186">
    <property type="entry name" value="GNAT"/>
    <property type="match status" value="1"/>
</dbReference>
<evidence type="ECO:0000256" key="1">
    <source>
        <dbReference type="ARBA" id="ARBA00022679"/>
    </source>
</evidence>
<feature type="domain" description="N-acetyltransferase" evidence="4">
    <location>
        <begin position="9"/>
        <end position="173"/>
    </location>
</feature>
<proteinExistence type="inferred from homology"/>
<keyword evidence="1 5" id="KW-0808">Transferase</keyword>
<dbReference type="Gene3D" id="3.40.630.30">
    <property type="match status" value="1"/>
</dbReference>
<dbReference type="PANTHER" id="PTHR43792:SF8">
    <property type="entry name" value="[RIBOSOMAL PROTEIN US5]-ALANINE N-ACETYLTRANSFERASE"/>
    <property type="match status" value="1"/>
</dbReference>
<evidence type="ECO:0000256" key="3">
    <source>
        <dbReference type="ARBA" id="ARBA00038502"/>
    </source>
</evidence>
<accession>A0A0C5VN04</accession>
<dbReference type="GO" id="GO:0005840">
    <property type="term" value="C:ribosome"/>
    <property type="evidence" value="ECO:0007669"/>
    <property type="project" value="UniProtKB-KW"/>
</dbReference>
<keyword evidence="6" id="KW-1185">Reference proteome</keyword>
<keyword evidence="5" id="KW-0687">Ribonucleoprotein</keyword>